<dbReference type="EMBL" id="JAGTXO010000001">
    <property type="protein sequence ID" value="KAG8470849.1"/>
    <property type="molecule type" value="Genomic_DNA"/>
</dbReference>
<dbReference type="SUPFAM" id="SSF52833">
    <property type="entry name" value="Thioredoxin-like"/>
    <property type="match status" value="1"/>
</dbReference>
<dbReference type="PANTHER" id="PTHR10681">
    <property type="entry name" value="THIOREDOXIN PEROXIDASE"/>
    <property type="match status" value="1"/>
</dbReference>
<keyword evidence="6" id="KW-0676">Redox-active center</keyword>
<comment type="similarity">
    <text evidence="2">Belongs to the peroxiredoxin family. AhpC/Prx1 subfamily.</text>
</comment>
<dbReference type="InterPro" id="IPR036249">
    <property type="entry name" value="Thioredoxin-like_sf"/>
</dbReference>
<dbReference type="GO" id="GO:0033554">
    <property type="term" value="P:cellular response to stress"/>
    <property type="evidence" value="ECO:0007669"/>
    <property type="project" value="TreeGrafter"/>
</dbReference>
<gene>
    <name evidence="9" type="ORF">KFE25_009270</name>
</gene>
<dbReference type="GO" id="GO:0005737">
    <property type="term" value="C:cytoplasm"/>
    <property type="evidence" value="ECO:0007669"/>
    <property type="project" value="UniProtKB-SubCell"/>
</dbReference>
<dbReference type="AlphaFoldDB" id="A0A8J5XUI8"/>
<dbReference type="PANTHER" id="PTHR10681:SF128">
    <property type="entry name" value="THIOREDOXIN-DEPENDENT PEROXIDE REDUCTASE, MITOCHONDRIAL"/>
    <property type="match status" value="1"/>
</dbReference>
<protein>
    <recommendedName>
        <fullName evidence="8">Thioredoxin domain-containing protein</fullName>
    </recommendedName>
</protein>
<dbReference type="OMA" id="NMEISHS"/>
<keyword evidence="7" id="KW-0732">Signal</keyword>
<sequence length="248" mass="27480">MATNTRCTWLVLVALPLTLSAHVHAAQPSLRSRLLSTSSRMHMAERNLVGRPAPLFEAEAVLDQEFIHVRLADYGRKRGQYVVLLFYPLDFTFVCPTEITAFSDRADDFRDLNTQLLGVSVDSKYTHLAWTQTERQLGGVGEVNFPLVSDLTKAIASSYGMLVAEEGVATRGIFIIDPDGIVQHMAVNNLAFGRNPAEVLRILQAIQYTQQHPDELCPAGWEAGDRAIPADVIGARQYFAERAAEIPE</sequence>
<dbReference type="Gene3D" id="3.40.30.10">
    <property type="entry name" value="Glutaredoxin"/>
    <property type="match status" value="1"/>
</dbReference>
<evidence type="ECO:0000256" key="3">
    <source>
        <dbReference type="ARBA" id="ARBA00022490"/>
    </source>
</evidence>
<dbReference type="OrthoDB" id="10259030at2759"/>
<feature type="domain" description="Thioredoxin" evidence="8">
    <location>
        <begin position="47"/>
        <end position="208"/>
    </location>
</feature>
<keyword evidence="4" id="KW-0560">Oxidoreductase</keyword>
<dbReference type="GO" id="GO:0006979">
    <property type="term" value="P:response to oxidative stress"/>
    <property type="evidence" value="ECO:0007669"/>
    <property type="project" value="TreeGrafter"/>
</dbReference>
<dbReference type="Pfam" id="PF10417">
    <property type="entry name" value="1-cysPrx_C"/>
    <property type="match status" value="1"/>
</dbReference>
<keyword evidence="3" id="KW-0963">Cytoplasm</keyword>
<dbReference type="Pfam" id="PF00578">
    <property type="entry name" value="AhpC-TSA"/>
    <property type="match status" value="1"/>
</dbReference>
<dbReference type="CDD" id="cd03015">
    <property type="entry name" value="PRX_Typ2cys"/>
    <property type="match status" value="1"/>
</dbReference>
<evidence type="ECO:0000313" key="9">
    <source>
        <dbReference type="EMBL" id="KAG8470849.1"/>
    </source>
</evidence>
<dbReference type="GO" id="GO:0045454">
    <property type="term" value="P:cell redox homeostasis"/>
    <property type="evidence" value="ECO:0007669"/>
    <property type="project" value="TreeGrafter"/>
</dbReference>
<comment type="subcellular location">
    <subcellularLocation>
        <location evidence="1">Cytoplasm</location>
    </subcellularLocation>
</comment>
<evidence type="ECO:0000256" key="2">
    <source>
        <dbReference type="ARBA" id="ARBA00009796"/>
    </source>
</evidence>
<comment type="caution">
    <text evidence="9">The sequence shown here is derived from an EMBL/GenBank/DDBJ whole genome shotgun (WGS) entry which is preliminary data.</text>
</comment>
<evidence type="ECO:0000256" key="4">
    <source>
        <dbReference type="ARBA" id="ARBA00023002"/>
    </source>
</evidence>
<keyword evidence="5" id="KW-1015">Disulfide bond</keyword>
<dbReference type="Proteomes" id="UP000751190">
    <property type="component" value="Unassembled WGS sequence"/>
</dbReference>
<keyword evidence="10" id="KW-1185">Reference proteome</keyword>
<dbReference type="GO" id="GO:0042744">
    <property type="term" value="P:hydrogen peroxide catabolic process"/>
    <property type="evidence" value="ECO:0007669"/>
    <property type="project" value="TreeGrafter"/>
</dbReference>
<evidence type="ECO:0000256" key="1">
    <source>
        <dbReference type="ARBA" id="ARBA00004496"/>
    </source>
</evidence>
<feature type="signal peptide" evidence="7">
    <location>
        <begin position="1"/>
        <end position="25"/>
    </location>
</feature>
<dbReference type="InterPro" id="IPR013766">
    <property type="entry name" value="Thioredoxin_domain"/>
</dbReference>
<name>A0A8J5XUI8_DIALT</name>
<evidence type="ECO:0000256" key="5">
    <source>
        <dbReference type="ARBA" id="ARBA00023157"/>
    </source>
</evidence>
<dbReference type="InterPro" id="IPR050217">
    <property type="entry name" value="Peroxiredoxin"/>
</dbReference>
<dbReference type="PROSITE" id="PS51352">
    <property type="entry name" value="THIOREDOXIN_2"/>
    <property type="match status" value="1"/>
</dbReference>
<evidence type="ECO:0000259" key="8">
    <source>
        <dbReference type="PROSITE" id="PS51352"/>
    </source>
</evidence>
<evidence type="ECO:0000256" key="6">
    <source>
        <dbReference type="ARBA" id="ARBA00023284"/>
    </source>
</evidence>
<organism evidence="9 10">
    <name type="scientific">Diacronema lutheri</name>
    <name type="common">Unicellular marine alga</name>
    <name type="synonym">Monochrysis lutheri</name>
    <dbReference type="NCBI Taxonomy" id="2081491"/>
    <lineage>
        <taxon>Eukaryota</taxon>
        <taxon>Haptista</taxon>
        <taxon>Haptophyta</taxon>
        <taxon>Pavlovophyceae</taxon>
        <taxon>Pavlovales</taxon>
        <taxon>Pavlovaceae</taxon>
        <taxon>Diacronema</taxon>
    </lineage>
</organism>
<evidence type="ECO:0000313" key="10">
    <source>
        <dbReference type="Proteomes" id="UP000751190"/>
    </source>
</evidence>
<evidence type="ECO:0000256" key="7">
    <source>
        <dbReference type="SAM" id="SignalP"/>
    </source>
</evidence>
<accession>A0A8J5XUI8</accession>
<feature type="chain" id="PRO_5035224994" description="Thioredoxin domain-containing protein" evidence="7">
    <location>
        <begin position="26"/>
        <end position="248"/>
    </location>
</feature>
<dbReference type="InterPro" id="IPR000866">
    <property type="entry name" value="AhpC/TSA"/>
</dbReference>
<reference evidence="9" key="1">
    <citation type="submission" date="2021-05" db="EMBL/GenBank/DDBJ databases">
        <title>The genome of the haptophyte Pavlova lutheri (Diacronema luteri, Pavlovales) - a model for lipid biosynthesis in eukaryotic algae.</title>
        <authorList>
            <person name="Hulatt C.J."/>
            <person name="Posewitz M.C."/>
        </authorList>
    </citation>
    <scope>NUCLEOTIDE SEQUENCE</scope>
    <source>
        <strain evidence="9">NIVA-4/92</strain>
    </source>
</reference>
<dbReference type="FunFam" id="3.40.30.10:FF:000002">
    <property type="entry name" value="Alkyl hydroperoxide reductase C"/>
    <property type="match status" value="1"/>
</dbReference>
<dbReference type="InterPro" id="IPR019479">
    <property type="entry name" value="Peroxiredoxin_C"/>
</dbReference>
<dbReference type="GO" id="GO:0008379">
    <property type="term" value="F:thioredoxin peroxidase activity"/>
    <property type="evidence" value="ECO:0007669"/>
    <property type="project" value="TreeGrafter"/>
</dbReference>
<proteinExistence type="inferred from homology"/>